<comment type="similarity">
    <text evidence="1 4">Belongs to the prolyl-tRNA editing family. YbaK/EbsC subfamily.</text>
</comment>
<keyword evidence="3 4" id="KW-0456">Lyase</keyword>
<dbReference type="InterPro" id="IPR036754">
    <property type="entry name" value="YbaK/aa-tRNA-synt-asso_dom_sf"/>
</dbReference>
<dbReference type="Pfam" id="PF04073">
    <property type="entry name" value="tRNA_edit"/>
    <property type="match status" value="1"/>
</dbReference>
<dbReference type="EC" id="4.2.-.-" evidence="4"/>
<dbReference type="PIRSF" id="PIRSF006181">
    <property type="entry name" value="EbsC_YbaK"/>
    <property type="match status" value="1"/>
</dbReference>
<sequence length="162" mass="17376">MSTTPSGATPALRTVLEAGLWHRVYEYDHDDAVKGFGAEAADKLGFDPRSIFKTLVVTTPTGQCVSAVLAVADMLHPKRVAKALKVKSVHMADPGRAQQKTGYVLGGISPLGQRTGIPMLVDTTVEQLDTIIVSGGQRGLSLELRVTDFLELTAARVAHIRR</sequence>
<evidence type="ECO:0000256" key="4">
    <source>
        <dbReference type="PIRNR" id="PIRNR006181"/>
    </source>
</evidence>
<name>A0ABP5GA00_9MICC</name>
<accession>A0ABP5GA00</accession>
<proteinExistence type="inferred from homology"/>
<evidence type="ECO:0000313" key="7">
    <source>
        <dbReference type="Proteomes" id="UP001501461"/>
    </source>
</evidence>
<comment type="caution">
    <text evidence="6">The sequence shown here is derived from an EMBL/GenBank/DDBJ whole genome shotgun (WGS) entry which is preliminary data.</text>
</comment>
<organism evidence="6 7">
    <name type="scientific">Yaniella flava</name>
    <dbReference type="NCBI Taxonomy" id="287930"/>
    <lineage>
        <taxon>Bacteria</taxon>
        <taxon>Bacillati</taxon>
        <taxon>Actinomycetota</taxon>
        <taxon>Actinomycetes</taxon>
        <taxon>Micrococcales</taxon>
        <taxon>Micrococcaceae</taxon>
        <taxon>Yaniella</taxon>
    </lineage>
</organism>
<dbReference type="Gene3D" id="3.90.960.10">
    <property type="entry name" value="YbaK/aminoacyl-tRNA synthetase-associated domain"/>
    <property type="match status" value="1"/>
</dbReference>
<gene>
    <name evidence="6" type="primary">ybaK</name>
    <name evidence="6" type="ORF">GCM10009720_24360</name>
</gene>
<evidence type="ECO:0000256" key="1">
    <source>
        <dbReference type="ARBA" id="ARBA00009798"/>
    </source>
</evidence>
<dbReference type="PANTHER" id="PTHR30411">
    <property type="entry name" value="CYTOPLASMIC PROTEIN"/>
    <property type="match status" value="1"/>
</dbReference>
<dbReference type="Proteomes" id="UP001501461">
    <property type="component" value="Unassembled WGS sequence"/>
</dbReference>
<dbReference type="PANTHER" id="PTHR30411:SF0">
    <property type="entry name" value="CYS-TRNA(PRO)_CYS-TRNA(CYS) DEACYLASE YBAK"/>
    <property type="match status" value="1"/>
</dbReference>
<dbReference type="CDD" id="cd00002">
    <property type="entry name" value="YbaK_deacylase"/>
    <property type="match status" value="1"/>
</dbReference>
<keyword evidence="7" id="KW-1185">Reference proteome</keyword>
<dbReference type="RefSeq" id="WP_343959073.1">
    <property type="nucleotide sequence ID" value="NZ_BAAAMN010000049.1"/>
</dbReference>
<reference evidence="7" key="1">
    <citation type="journal article" date="2019" name="Int. J. Syst. Evol. Microbiol.">
        <title>The Global Catalogue of Microorganisms (GCM) 10K type strain sequencing project: providing services to taxonomists for standard genome sequencing and annotation.</title>
        <authorList>
            <consortium name="The Broad Institute Genomics Platform"/>
            <consortium name="The Broad Institute Genome Sequencing Center for Infectious Disease"/>
            <person name="Wu L."/>
            <person name="Ma J."/>
        </authorList>
    </citation>
    <scope>NUCLEOTIDE SEQUENCE [LARGE SCALE GENOMIC DNA]</scope>
    <source>
        <strain evidence="7">JCM 13595</strain>
    </source>
</reference>
<dbReference type="SUPFAM" id="SSF55826">
    <property type="entry name" value="YbaK/ProRS associated domain"/>
    <property type="match status" value="1"/>
</dbReference>
<evidence type="ECO:0000256" key="3">
    <source>
        <dbReference type="ARBA" id="ARBA00023239"/>
    </source>
</evidence>
<keyword evidence="2 4" id="KW-0648">Protein biosynthesis</keyword>
<evidence type="ECO:0000259" key="5">
    <source>
        <dbReference type="Pfam" id="PF04073"/>
    </source>
</evidence>
<evidence type="ECO:0000256" key="2">
    <source>
        <dbReference type="ARBA" id="ARBA00022917"/>
    </source>
</evidence>
<feature type="domain" description="YbaK/aminoacyl-tRNA synthetase-associated" evidence="5">
    <location>
        <begin position="38"/>
        <end position="151"/>
    </location>
</feature>
<evidence type="ECO:0000313" key="6">
    <source>
        <dbReference type="EMBL" id="GAA2042796.1"/>
    </source>
</evidence>
<dbReference type="InterPro" id="IPR007214">
    <property type="entry name" value="YbaK/aa-tRNA-synth-assoc-dom"/>
</dbReference>
<dbReference type="EMBL" id="BAAAMN010000049">
    <property type="protein sequence ID" value="GAA2042796.1"/>
    <property type="molecule type" value="Genomic_DNA"/>
</dbReference>
<protein>
    <recommendedName>
        <fullName evidence="4">Cys-tRNA(Pro)/Cys-tRNA(Cys) deacylase</fullName>
        <ecNumber evidence="4">4.2.-.-</ecNumber>
    </recommendedName>
</protein>
<dbReference type="InterPro" id="IPR004369">
    <property type="entry name" value="Prolyl-tRNA_editing_YbaK/EbsC"/>
</dbReference>